<reference evidence="1 2" key="1">
    <citation type="submission" date="2019-10" db="EMBL/GenBank/DDBJ databases">
        <authorList>
            <person name="Garlena R.A."/>
            <person name="Russell D.A."/>
            <person name="Pope W.H."/>
            <person name="Jacobs-Sera D."/>
            <person name="Hatfull G.F."/>
        </authorList>
    </citation>
    <scope>NUCLEOTIDE SEQUENCE [LARGE SCALE GENOMIC DNA]</scope>
</reference>
<dbReference type="GeneID" id="64766832"/>
<accession>A0A649VSK8</accession>
<dbReference type="Proteomes" id="UP000423065">
    <property type="component" value="Segment"/>
</dbReference>
<dbReference type="RefSeq" id="YP_010059600.1">
    <property type="nucleotide sequence ID" value="NC_054726.1"/>
</dbReference>
<name>A0A649VSK8_9CAUD</name>
<evidence type="ECO:0000313" key="1">
    <source>
        <dbReference type="EMBL" id="QGJ94985.1"/>
    </source>
</evidence>
<dbReference type="KEGG" id="vg:64766832"/>
<organism evidence="1 2">
    <name type="scientific">Gordonia phage Stormageddon</name>
    <dbReference type="NCBI Taxonomy" id="2656541"/>
    <lineage>
        <taxon>Viruses</taxon>
        <taxon>Duplodnaviria</taxon>
        <taxon>Heunggongvirae</taxon>
        <taxon>Uroviricota</taxon>
        <taxon>Caudoviricetes</taxon>
        <taxon>Stormageddonvirus</taxon>
        <taxon>Stormageddonvirus Stormageddon</taxon>
    </lineage>
</organism>
<proteinExistence type="predicted"/>
<evidence type="ECO:0000313" key="2">
    <source>
        <dbReference type="Proteomes" id="UP000423065"/>
    </source>
</evidence>
<dbReference type="EMBL" id="MN586040">
    <property type="protein sequence ID" value="QGJ94985.1"/>
    <property type="molecule type" value="Genomic_DNA"/>
</dbReference>
<protein>
    <submittedName>
        <fullName evidence="1">Uncharacterized protein</fullName>
    </submittedName>
</protein>
<gene>
    <name evidence="1" type="primary">125</name>
    <name evidence="1" type="ORF">SEA_STORMAGEDDON_125</name>
</gene>
<keyword evidence="2" id="KW-1185">Reference proteome</keyword>
<sequence>MCDLPEVDVRRGGDVQPELNGDHWVQPELNGDHWYLVSSRHKPRDLSYEFDLFSNDGVAAAVRDARVALAALIEVQRQIEEVEVARRDALTRYMSVCLPTTADSLVERLVDSLFEDGLIDVEQCDAMRGKGSNS</sequence>